<feature type="region of interest" description="Disordered" evidence="1">
    <location>
        <begin position="8"/>
        <end position="56"/>
    </location>
</feature>
<keyword evidence="3" id="KW-1185">Reference proteome</keyword>
<accession>A0AAV5BG46</accession>
<name>A0AAV5BG46_ELECO</name>
<evidence type="ECO:0000313" key="2">
    <source>
        <dbReference type="EMBL" id="GJM84678.1"/>
    </source>
</evidence>
<dbReference type="Proteomes" id="UP001054889">
    <property type="component" value="Unassembled WGS sequence"/>
</dbReference>
<gene>
    <name evidence="2" type="primary">ga00371</name>
    <name evidence="2" type="ORF">PR202_ga00371</name>
</gene>
<sequence>MLYQIKQAVRVKKRRHSRESMSRTPSLELTPSSGHGDSEAEIPEEETPATLTSEEHLNIVDDHEGQAIELMRDRPFVHTRHFDPDFLEKIGTTSPNDQPDHGEA</sequence>
<feature type="region of interest" description="Disordered" evidence="1">
    <location>
        <begin position="81"/>
        <end position="104"/>
    </location>
</feature>
<evidence type="ECO:0000313" key="3">
    <source>
        <dbReference type="Proteomes" id="UP001054889"/>
    </source>
</evidence>
<reference evidence="2" key="2">
    <citation type="submission" date="2021-12" db="EMBL/GenBank/DDBJ databases">
        <title>Resequencing data analysis of finger millet.</title>
        <authorList>
            <person name="Hatakeyama M."/>
            <person name="Aluri S."/>
            <person name="Balachadran M.T."/>
            <person name="Sivarajan S.R."/>
            <person name="Poveda L."/>
            <person name="Shimizu-Inatsugi R."/>
            <person name="Schlapbach R."/>
            <person name="Sreeman S.M."/>
            <person name="Shimizu K.K."/>
        </authorList>
    </citation>
    <scope>NUCLEOTIDE SEQUENCE</scope>
</reference>
<dbReference type="AlphaFoldDB" id="A0AAV5BG46"/>
<comment type="caution">
    <text evidence="2">The sequence shown here is derived from an EMBL/GenBank/DDBJ whole genome shotgun (WGS) entry which is preliminary data.</text>
</comment>
<dbReference type="EMBL" id="BQKI01000001">
    <property type="protein sequence ID" value="GJM84678.1"/>
    <property type="molecule type" value="Genomic_DNA"/>
</dbReference>
<evidence type="ECO:0000256" key="1">
    <source>
        <dbReference type="SAM" id="MobiDB-lite"/>
    </source>
</evidence>
<proteinExistence type="predicted"/>
<organism evidence="2 3">
    <name type="scientific">Eleusine coracana subsp. coracana</name>
    <dbReference type="NCBI Taxonomy" id="191504"/>
    <lineage>
        <taxon>Eukaryota</taxon>
        <taxon>Viridiplantae</taxon>
        <taxon>Streptophyta</taxon>
        <taxon>Embryophyta</taxon>
        <taxon>Tracheophyta</taxon>
        <taxon>Spermatophyta</taxon>
        <taxon>Magnoliopsida</taxon>
        <taxon>Liliopsida</taxon>
        <taxon>Poales</taxon>
        <taxon>Poaceae</taxon>
        <taxon>PACMAD clade</taxon>
        <taxon>Chloridoideae</taxon>
        <taxon>Cynodonteae</taxon>
        <taxon>Eleusininae</taxon>
        <taxon>Eleusine</taxon>
    </lineage>
</organism>
<protein>
    <submittedName>
        <fullName evidence="2">Uncharacterized protein</fullName>
    </submittedName>
</protein>
<reference evidence="2" key="1">
    <citation type="journal article" date="2018" name="DNA Res.">
        <title>Multiple hybrid de novo genome assembly of finger millet, an orphan allotetraploid crop.</title>
        <authorList>
            <person name="Hatakeyama M."/>
            <person name="Aluri S."/>
            <person name="Balachadran M.T."/>
            <person name="Sivarajan S.R."/>
            <person name="Patrignani A."/>
            <person name="Gruter S."/>
            <person name="Poveda L."/>
            <person name="Shimizu-Inatsugi R."/>
            <person name="Baeten J."/>
            <person name="Francoijs K.J."/>
            <person name="Nataraja K.N."/>
            <person name="Reddy Y.A.N."/>
            <person name="Phadnis S."/>
            <person name="Ravikumar R.L."/>
            <person name="Schlapbach R."/>
            <person name="Sreeman S.M."/>
            <person name="Shimizu K.K."/>
        </authorList>
    </citation>
    <scope>NUCLEOTIDE SEQUENCE</scope>
</reference>
<feature type="compositionally biased region" description="Polar residues" evidence="1">
    <location>
        <begin position="22"/>
        <end position="35"/>
    </location>
</feature>